<feature type="domain" description="Ribbon-helix-helix protein CopG" evidence="1">
    <location>
        <begin position="12"/>
        <end position="53"/>
    </location>
</feature>
<organism evidence="2 3">
    <name type="scientific">Lihuaxuella thermophila</name>
    <dbReference type="NCBI Taxonomy" id="1173111"/>
    <lineage>
        <taxon>Bacteria</taxon>
        <taxon>Bacillati</taxon>
        <taxon>Bacillota</taxon>
        <taxon>Bacilli</taxon>
        <taxon>Bacillales</taxon>
        <taxon>Thermoactinomycetaceae</taxon>
        <taxon>Lihuaxuella</taxon>
    </lineage>
</organism>
<reference evidence="2 3" key="1">
    <citation type="submission" date="2016-10" db="EMBL/GenBank/DDBJ databases">
        <authorList>
            <person name="de Groot N.N."/>
        </authorList>
    </citation>
    <scope>NUCLEOTIDE SEQUENCE [LARGE SCALE GENOMIC DNA]</scope>
    <source>
        <strain evidence="2 3">DSM 46701</strain>
    </source>
</reference>
<dbReference type="InterPro" id="IPR010985">
    <property type="entry name" value="Ribbon_hlx_hlx"/>
</dbReference>
<dbReference type="STRING" id="1173111.SAMN05444955_12316"/>
<gene>
    <name evidence="2" type="ORF">SAMN05444955_12316</name>
</gene>
<accession>A0A1H8JB14</accession>
<dbReference type="AlphaFoldDB" id="A0A1H8JB14"/>
<keyword evidence="3" id="KW-1185">Reference proteome</keyword>
<evidence type="ECO:0000313" key="3">
    <source>
        <dbReference type="Proteomes" id="UP000199695"/>
    </source>
</evidence>
<dbReference type="Proteomes" id="UP000199695">
    <property type="component" value="Unassembled WGS sequence"/>
</dbReference>
<dbReference type="SUPFAM" id="SSF47598">
    <property type="entry name" value="Ribbon-helix-helix"/>
    <property type="match status" value="1"/>
</dbReference>
<dbReference type="InterPro" id="IPR002145">
    <property type="entry name" value="CopG"/>
</dbReference>
<protein>
    <submittedName>
        <fullName evidence="2">CopG family transcriptional regulator, nickel-responsive regulator</fullName>
    </submittedName>
</protein>
<dbReference type="Pfam" id="PF01402">
    <property type="entry name" value="RHH_1"/>
    <property type="match status" value="1"/>
</dbReference>
<sequence>MSIFFEEDNRLKRVHIKFDKDLLALIDQYKEKKRYTNRSEAIRQLIRETLQREKFIK</sequence>
<evidence type="ECO:0000313" key="2">
    <source>
        <dbReference type="EMBL" id="SEN77791.1"/>
    </source>
</evidence>
<dbReference type="EMBL" id="FOCQ01000023">
    <property type="protein sequence ID" value="SEN77791.1"/>
    <property type="molecule type" value="Genomic_DNA"/>
</dbReference>
<dbReference type="GO" id="GO:0006355">
    <property type="term" value="P:regulation of DNA-templated transcription"/>
    <property type="evidence" value="ECO:0007669"/>
    <property type="project" value="InterPro"/>
</dbReference>
<dbReference type="CDD" id="cd22231">
    <property type="entry name" value="RHH_NikR_HicB-like"/>
    <property type="match status" value="1"/>
</dbReference>
<dbReference type="InterPro" id="IPR013321">
    <property type="entry name" value="Arc_rbn_hlx_hlx"/>
</dbReference>
<evidence type="ECO:0000259" key="1">
    <source>
        <dbReference type="Pfam" id="PF01402"/>
    </source>
</evidence>
<proteinExistence type="predicted"/>
<dbReference type="Gene3D" id="1.10.1220.10">
    <property type="entry name" value="Met repressor-like"/>
    <property type="match status" value="1"/>
</dbReference>
<name>A0A1H8JB14_9BACL</name>
<dbReference type="RefSeq" id="WP_170840019.1">
    <property type="nucleotide sequence ID" value="NZ_FOCQ01000023.1"/>
</dbReference>